<dbReference type="SMART" id="SM00448">
    <property type="entry name" value="REC"/>
    <property type="match status" value="1"/>
</dbReference>
<reference evidence="9 10" key="1">
    <citation type="journal article" date="2015" name="BMC Genomics">
        <title>Genome mining reveals unlocked bioactive potential of marine Gram-negative bacteria.</title>
        <authorList>
            <person name="Machado H."/>
            <person name="Sonnenschein E.C."/>
            <person name="Melchiorsen J."/>
            <person name="Gram L."/>
        </authorList>
    </citation>
    <scope>NUCLEOTIDE SEQUENCE [LARGE SCALE GENOMIC DNA]</scope>
    <source>
        <strain evidence="9 10">S4054</strain>
    </source>
</reference>
<gene>
    <name evidence="9" type="ORF">N479_02465</name>
</gene>
<dbReference type="Gene3D" id="1.10.8.60">
    <property type="match status" value="1"/>
</dbReference>
<feature type="domain" description="Response regulatory" evidence="8">
    <location>
        <begin position="5"/>
        <end position="124"/>
    </location>
</feature>
<evidence type="ECO:0000313" key="9">
    <source>
        <dbReference type="EMBL" id="KKE81843.1"/>
    </source>
</evidence>
<dbReference type="PRINTS" id="PR01590">
    <property type="entry name" value="HTHFIS"/>
</dbReference>
<evidence type="ECO:0008006" key="11">
    <source>
        <dbReference type="Google" id="ProtNLM"/>
    </source>
</evidence>
<evidence type="ECO:0000259" key="8">
    <source>
        <dbReference type="PROSITE" id="PS50110"/>
    </source>
</evidence>
<dbReference type="PROSITE" id="PS00688">
    <property type="entry name" value="SIGMA54_INTERACT_3"/>
    <property type="match status" value="1"/>
</dbReference>
<dbReference type="SMART" id="SM00382">
    <property type="entry name" value="AAA"/>
    <property type="match status" value="1"/>
</dbReference>
<organism evidence="9 10">
    <name type="scientific">Pseudoalteromonas luteoviolacea S4054</name>
    <dbReference type="NCBI Taxonomy" id="1129367"/>
    <lineage>
        <taxon>Bacteria</taxon>
        <taxon>Pseudomonadati</taxon>
        <taxon>Pseudomonadota</taxon>
        <taxon>Gammaproteobacteria</taxon>
        <taxon>Alteromonadales</taxon>
        <taxon>Pseudoalteromonadaceae</taxon>
        <taxon>Pseudoalteromonas</taxon>
    </lineage>
</organism>
<dbReference type="Pfam" id="PF00072">
    <property type="entry name" value="Response_reg"/>
    <property type="match status" value="1"/>
</dbReference>
<dbReference type="PROSITE" id="PS00676">
    <property type="entry name" value="SIGMA54_INTERACT_2"/>
    <property type="match status" value="1"/>
</dbReference>
<dbReference type="AlphaFoldDB" id="A0A0F6A6V8"/>
<dbReference type="EMBL" id="AUXW01000176">
    <property type="protein sequence ID" value="KKE81843.1"/>
    <property type="molecule type" value="Genomic_DNA"/>
</dbReference>
<dbReference type="SUPFAM" id="SSF46689">
    <property type="entry name" value="Homeodomain-like"/>
    <property type="match status" value="1"/>
</dbReference>
<comment type="caution">
    <text evidence="9">The sequence shown here is derived from an EMBL/GenBank/DDBJ whole genome shotgun (WGS) entry which is preliminary data.</text>
</comment>
<dbReference type="GO" id="GO:0043565">
    <property type="term" value="F:sequence-specific DNA binding"/>
    <property type="evidence" value="ECO:0007669"/>
    <property type="project" value="InterPro"/>
</dbReference>
<dbReference type="PROSITE" id="PS50045">
    <property type="entry name" value="SIGMA54_INTERACT_4"/>
    <property type="match status" value="1"/>
</dbReference>
<evidence type="ECO:0000313" key="10">
    <source>
        <dbReference type="Proteomes" id="UP000033434"/>
    </source>
</evidence>
<evidence type="ECO:0000259" key="7">
    <source>
        <dbReference type="PROSITE" id="PS50045"/>
    </source>
</evidence>
<dbReference type="FunFam" id="3.40.50.300:FF:000006">
    <property type="entry name" value="DNA-binding transcriptional regulator NtrC"/>
    <property type="match status" value="1"/>
</dbReference>
<protein>
    <recommendedName>
        <fullName evidence="11">Histidine kinase</fullName>
    </recommendedName>
</protein>
<dbReference type="Pfam" id="PF00158">
    <property type="entry name" value="Sigma54_activat"/>
    <property type="match status" value="1"/>
</dbReference>
<dbReference type="PANTHER" id="PTHR32071">
    <property type="entry name" value="TRANSCRIPTIONAL REGULATORY PROTEIN"/>
    <property type="match status" value="1"/>
</dbReference>
<dbReference type="InterPro" id="IPR002078">
    <property type="entry name" value="Sigma_54_int"/>
</dbReference>
<feature type="modified residue" description="4-aspartylphosphate" evidence="6">
    <location>
        <position position="54"/>
    </location>
</feature>
<feature type="domain" description="Sigma-54 factor interaction" evidence="7">
    <location>
        <begin position="136"/>
        <end position="357"/>
    </location>
</feature>
<dbReference type="InterPro" id="IPR003593">
    <property type="entry name" value="AAA+_ATPase"/>
</dbReference>
<evidence type="ECO:0000256" key="3">
    <source>
        <dbReference type="ARBA" id="ARBA00023015"/>
    </source>
</evidence>
<accession>A0A0F6A6V8</accession>
<dbReference type="InterPro" id="IPR027417">
    <property type="entry name" value="P-loop_NTPase"/>
</dbReference>
<dbReference type="GO" id="GO:0006355">
    <property type="term" value="P:regulation of DNA-templated transcription"/>
    <property type="evidence" value="ECO:0007669"/>
    <property type="project" value="InterPro"/>
</dbReference>
<keyword evidence="4" id="KW-0238">DNA-binding</keyword>
<dbReference type="CDD" id="cd00156">
    <property type="entry name" value="REC"/>
    <property type="match status" value="1"/>
</dbReference>
<keyword evidence="6" id="KW-0597">Phosphoprotein</keyword>
<dbReference type="InterPro" id="IPR009057">
    <property type="entry name" value="Homeodomain-like_sf"/>
</dbReference>
<keyword evidence="5" id="KW-0804">Transcription</keyword>
<evidence type="ECO:0000256" key="5">
    <source>
        <dbReference type="ARBA" id="ARBA00023163"/>
    </source>
</evidence>
<evidence type="ECO:0000256" key="6">
    <source>
        <dbReference type="PROSITE-ProRule" id="PRU00169"/>
    </source>
</evidence>
<dbReference type="InterPro" id="IPR025944">
    <property type="entry name" value="Sigma_54_int_dom_CS"/>
</dbReference>
<keyword evidence="1" id="KW-0547">Nucleotide-binding</keyword>
<dbReference type="CDD" id="cd00009">
    <property type="entry name" value="AAA"/>
    <property type="match status" value="1"/>
</dbReference>
<dbReference type="GO" id="GO:0000160">
    <property type="term" value="P:phosphorelay signal transduction system"/>
    <property type="evidence" value="ECO:0007669"/>
    <property type="project" value="InterPro"/>
</dbReference>
<dbReference type="Proteomes" id="UP000033434">
    <property type="component" value="Unassembled WGS sequence"/>
</dbReference>
<evidence type="ECO:0000256" key="4">
    <source>
        <dbReference type="ARBA" id="ARBA00023125"/>
    </source>
</evidence>
<dbReference type="Gene3D" id="1.10.10.60">
    <property type="entry name" value="Homeodomain-like"/>
    <property type="match status" value="1"/>
</dbReference>
<dbReference type="Pfam" id="PF25601">
    <property type="entry name" value="AAA_lid_14"/>
    <property type="match status" value="1"/>
</dbReference>
<dbReference type="InterPro" id="IPR002197">
    <property type="entry name" value="HTH_Fis"/>
</dbReference>
<evidence type="ECO:0000256" key="1">
    <source>
        <dbReference type="ARBA" id="ARBA00022741"/>
    </source>
</evidence>
<dbReference type="PANTHER" id="PTHR32071:SF86">
    <property type="entry name" value="TWO COMPONENT SIGNAL TRANSDUCTION SYSTEM SIGMA54-DEPENDENT RESPONSE REGULATOR FIS FAMILY"/>
    <property type="match status" value="1"/>
</dbReference>
<evidence type="ECO:0000256" key="2">
    <source>
        <dbReference type="ARBA" id="ARBA00022840"/>
    </source>
</evidence>
<dbReference type="InterPro" id="IPR001789">
    <property type="entry name" value="Sig_transdc_resp-reg_receiver"/>
</dbReference>
<dbReference type="InterPro" id="IPR011006">
    <property type="entry name" value="CheY-like_superfamily"/>
</dbReference>
<keyword evidence="3" id="KW-0805">Transcription regulation</keyword>
<sequence>MVMNTILVVDDNPDILDALDLLLSIHNYTVLTATNVKDAILTVSRQKVDLVIQDMNFSEGTTSGDEGKQLFGTLKELNPTLPIIIITAWSQLETAITLVKSGAADYLPKPWDDKKLLEAIEENISVQAASTPECKLIYQSREMSELIFTSTKVAAADINVLITGPNGSGKEKLADFVHHKSQRANTPFIKVNMGAIPQDLMEAELFGAEKGAFTGANQARAGRFEAADGGTLFLDEIGNLPLAGQMKLLRVLQTGEFERLGSNVTQKVDVRVISATNANLILDIKSGAFREDLFYRLNGMELQILPLNKRKADIIPLAQHFIGVEHMLTKEAEHFLMQQTWPGNVRELENSCRRALIFADGNQVDVSAFQGHEQTTALSEKEHMQQVLEKHNWTIAHAAQELGLSRQTLYRRIEKFKLEKHDE</sequence>
<dbReference type="PROSITE" id="PS50110">
    <property type="entry name" value="RESPONSE_REGULATORY"/>
    <property type="match status" value="1"/>
</dbReference>
<keyword evidence="2" id="KW-0067">ATP-binding</keyword>
<dbReference type="PATRIC" id="fig|1129367.4.peg.4342"/>
<dbReference type="Gene3D" id="3.40.50.2300">
    <property type="match status" value="1"/>
</dbReference>
<dbReference type="GO" id="GO:0005524">
    <property type="term" value="F:ATP binding"/>
    <property type="evidence" value="ECO:0007669"/>
    <property type="project" value="UniProtKB-KW"/>
</dbReference>
<name>A0A0F6A6V8_9GAMM</name>
<dbReference type="InterPro" id="IPR058031">
    <property type="entry name" value="AAA_lid_NorR"/>
</dbReference>
<dbReference type="InterPro" id="IPR025943">
    <property type="entry name" value="Sigma_54_int_dom_ATP-bd_2"/>
</dbReference>
<dbReference type="Gene3D" id="3.40.50.300">
    <property type="entry name" value="P-loop containing nucleotide triphosphate hydrolases"/>
    <property type="match status" value="1"/>
</dbReference>
<dbReference type="SUPFAM" id="SSF52540">
    <property type="entry name" value="P-loop containing nucleoside triphosphate hydrolases"/>
    <property type="match status" value="1"/>
</dbReference>
<proteinExistence type="predicted"/>
<dbReference type="SUPFAM" id="SSF52172">
    <property type="entry name" value="CheY-like"/>
    <property type="match status" value="1"/>
</dbReference>